<gene>
    <name evidence="2" type="ORF">MB27_16425</name>
</gene>
<reference evidence="2 3" key="1">
    <citation type="submission" date="2014-10" db="EMBL/GenBank/DDBJ databases">
        <title>Draft genome sequence of Actinoplanes utahensis NRRL 12052.</title>
        <authorList>
            <person name="Velasco-Bucheli B."/>
            <person name="del Cerro C."/>
            <person name="Hormigo D."/>
            <person name="Garcia J.L."/>
            <person name="Acebal C."/>
            <person name="Arroyo M."/>
            <person name="de la Mata I."/>
        </authorList>
    </citation>
    <scope>NUCLEOTIDE SEQUENCE [LARGE SCALE GENOMIC DNA]</scope>
    <source>
        <strain evidence="2 3">NRRL 12052</strain>
    </source>
</reference>
<dbReference type="EMBL" id="JRTT01000017">
    <property type="protein sequence ID" value="KHD76583.1"/>
    <property type="molecule type" value="Genomic_DNA"/>
</dbReference>
<feature type="region of interest" description="Disordered" evidence="1">
    <location>
        <begin position="322"/>
        <end position="344"/>
    </location>
</feature>
<feature type="region of interest" description="Disordered" evidence="1">
    <location>
        <begin position="193"/>
        <end position="212"/>
    </location>
</feature>
<evidence type="ECO:0000313" key="3">
    <source>
        <dbReference type="Proteomes" id="UP000054537"/>
    </source>
</evidence>
<feature type="region of interest" description="Disordered" evidence="1">
    <location>
        <begin position="160"/>
        <end position="179"/>
    </location>
</feature>
<name>A0A0A6UNC1_ACTUT</name>
<keyword evidence="3" id="KW-1185">Reference proteome</keyword>
<evidence type="ECO:0000256" key="1">
    <source>
        <dbReference type="SAM" id="MobiDB-lite"/>
    </source>
</evidence>
<comment type="caution">
    <text evidence="2">The sequence shown here is derived from an EMBL/GenBank/DDBJ whole genome shotgun (WGS) entry which is preliminary data.</text>
</comment>
<dbReference type="Proteomes" id="UP000054537">
    <property type="component" value="Unassembled WGS sequence"/>
</dbReference>
<accession>A0A0A6UNC1</accession>
<proteinExistence type="predicted"/>
<dbReference type="AlphaFoldDB" id="A0A0A6UNC1"/>
<protein>
    <submittedName>
        <fullName evidence="2">Uncharacterized protein</fullName>
    </submittedName>
</protein>
<organism evidence="2 3">
    <name type="scientific">Actinoplanes utahensis</name>
    <dbReference type="NCBI Taxonomy" id="1869"/>
    <lineage>
        <taxon>Bacteria</taxon>
        <taxon>Bacillati</taxon>
        <taxon>Actinomycetota</taxon>
        <taxon>Actinomycetes</taxon>
        <taxon>Micromonosporales</taxon>
        <taxon>Micromonosporaceae</taxon>
        <taxon>Actinoplanes</taxon>
    </lineage>
</organism>
<evidence type="ECO:0000313" key="2">
    <source>
        <dbReference type="EMBL" id="KHD76583.1"/>
    </source>
</evidence>
<sequence length="344" mass="36237">MGIGGGGVMGASNPYPDGSVGSTGAPWLDGNIPVDIDLDGLREYATRMASHQKEISSRAGYLTTLSQIPQRAFDGEVLGEADAVRAQLLANAGEMTIYLQKLAESVGNIANAARVVADSYGSSDAMAAASLNDVLFAFGDKSVPRPAGLPEGVGRTFQEQQAATGPVPPPASSPLWQPSSSTRISAYQTLETATGPNGERRDVLTFSPPGGPVTTTTTVYDSKGEKVSAVTGRATTRQVDDVEITVEDTFGADGRQTGTTETRTRFDENQRVEGRSTDVRDADGNTVHRTTEFTDANSAERITVTEERDEKGGIVETNRVNSGVATEGQDHVGPPIADPYRVRG</sequence>
<dbReference type="eggNOG" id="ENOG50348PA">
    <property type="taxonomic scope" value="Bacteria"/>
</dbReference>
<dbReference type="STRING" id="1869.MB27_16425"/>